<dbReference type="FunFam" id="3.40.640.10:FF:000009">
    <property type="entry name" value="Cystathionine gamma-synthase homolog"/>
    <property type="match status" value="1"/>
</dbReference>
<evidence type="ECO:0000256" key="8">
    <source>
        <dbReference type="PIRSR" id="PIRSR001434-2"/>
    </source>
</evidence>
<evidence type="ECO:0000256" key="7">
    <source>
        <dbReference type="ARBA" id="ARBA00023239"/>
    </source>
</evidence>
<evidence type="ECO:0000313" key="11">
    <source>
        <dbReference type="Proteomes" id="UP000255417"/>
    </source>
</evidence>
<keyword evidence="5 8" id="KW-0663">Pyridoxal phosphate</keyword>
<organism evidence="10 11">
    <name type="scientific">Phocoenobacter uteri</name>
    <dbReference type="NCBI Taxonomy" id="146806"/>
    <lineage>
        <taxon>Bacteria</taxon>
        <taxon>Pseudomonadati</taxon>
        <taxon>Pseudomonadota</taxon>
        <taxon>Gammaproteobacteria</taxon>
        <taxon>Pasteurellales</taxon>
        <taxon>Pasteurellaceae</taxon>
        <taxon>Phocoenobacter</taxon>
    </lineage>
</organism>
<dbReference type="OrthoDB" id="9805807at2"/>
<evidence type="ECO:0000256" key="2">
    <source>
        <dbReference type="ARBA" id="ARBA00009077"/>
    </source>
</evidence>
<dbReference type="GO" id="GO:0030170">
    <property type="term" value="F:pyridoxal phosphate binding"/>
    <property type="evidence" value="ECO:0007669"/>
    <property type="project" value="InterPro"/>
</dbReference>
<evidence type="ECO:0000256" key="4">
    <source>
        <dbReference type="ARBA" id="ARBA00022605"/>
    </source>
</evidence>
<dbReference type="EC" id="4.4.1.13" evidence="3"/>
<comment type="cofactor">
    <cofactor evidence="1 9">
        <name>pyridoxal 5'-phosphate</name>
        <dbReference type="ChEBI" id="CHEBI:597326"/>
    </cofactor>
</comment>
<dbReference type="InterPro" id="IPR015422">
    <property type="entry name" value="PyrdxlP-dep_Trfase_small"/>
</dbReference>
<dbReference type="GO" id="GO:0005737">
    <property type="term" value="C:cytoplasm"/>
    <property type="evidence" value="ECO:0007669"/>
    <property type="project" value="TreeGrafter"/>
</dbReference>
<dbReference type="GO" id="GO:0019346">
    <property type="term" value="P:transsulfuration"/>
    <property type="evidence" value="ECO:0007669"/>
    <property type="project" value="InterPro"/>
</dbReference>
<dbReference type="GO" id="GO:0047804">
    <property type="term" value="F:cysteine-S-conjugate beta-lyase activity"/>
    <property type="evidence" value="ECO:0007669"/>
    <property type="project" value="UniProtKB-EC"/>
</dbReference>
<dbReference type="Gene3D" id="3.90.1150.10">
    <property type="entry name" value="Aspartate Aminotransferase, domain 1"/>
    <property type="match status" value="1"/>
</dbReference>
<sequence>MKFGTKTLHGYNMLAPDTGASSISICQASTFHQKDINNLQKYIYSRFGNPTREALEEAIASLEEGKYGVAFASGVAAISAVLLMFSKGDHIVMCKDVYGGTFQLVSETLPRFGIEVTFVDETNLEEWESAIQPNTKAFYIETPSNPTLKITDIQGVVEIAKRHNILTAIDNTFMTPQYQKPLTLGVDIVIQSATKFLNGHSDVILGAVIVNDETLFERLHKQQVMLGGLPGIEECWLVMRGLKTMAIRMEKSTNSALKIAQLLEKHPKINKVYYPGLESHQGYEIHKKQATSGGAVLSFDLGNAENVKKFADALKYPIIAVSLGGVESILSYPIKMSHASVPEEERLKQGITEGLVRLSVGIEDTDDLINDIQNALNNI</sequence>
<evidence type="ECO:0000256" key="5">
    <source>
        <dbReference type="ARBA" id="ARBA00022898"/>
    </source>
</evidence>
<dbReference type="FunFam" id="3.90.1150.10:FF:000033">
    <property type="entry name" value="Cystathionine gamma-synthase"/>
    <property type="match status" value="1"/>
</dbReference>
<dbReference type="SUPFAM" id="SSF53383">
    <property type="entry name" value="PLP-dependent transferases"/>
    <property type="match status" value="1"/>
</dbReference>
<name>A0A379CAI9_9PAST</name>
<dbReference type="PANTHER" id="PTHR11808:SF50">
    <property type="entry name" value="CYSTATHIONINE BETA-LYASE"/>
    <property type="match status" value="1"/>
</dbReference>
<evidence type="ECO:0000256" key="9">
    <source>
        <dbReference type="RuleBase" id="RU362118"/>
    </source>
</evidence>
<dbReference type="Proteomes" id="UP000255417">
    <property type="component" value="Unassembled WGS sequence"/>
</dbReference>
<comment type="similarity">
    <text evidence="2 9">Belongs to the trans-sulfuration enzymes family.</text>
</comment>
<dbReference type="PIRSF" id="PIRSF001434">
    <property type="entry name" value="CGS"/>
    <property type="match status" value="1"/>
</dbReference>
<evidence type="ECO:0000256" key="1">
    <source>
        <dbReference type="ARBA" id="ARBA00001933"/>
    </source>
</evidence>
<dbReference type="Pfam" id="PF01053">
    <property type="entry name" value="Cys_Met_Meta_PP"/>
    <property type="match status" value="1"/>
</dbReference>
<dbReference type="InterPro" id="IPR054542">
    <property type="entry name" value="Cys_met_metab_PP"/>
</dbReference>
<dbReference type="GO" id="GO:0009086">
    <property type="term" value="P:methionine biosynthetic process"/>
    <property type="evidence" value="ECO:0007669"/>
    <property type="project" value="UniProtKB-KW"/>
</dbReference>
<keyword evidence="11" id="KW-1185">Reference proteome</keyword>
<protein>
    <recommendedName>
        <fullName evidence="3">cysteine-S-conjugate beta-lyase</fullName>
        <ecNumber evidence="3">4.4.1.13</ecNumber>
    </recommendedName>
</protein>
<proteinExistence type="inferred from homology"/>
<dbReference type="InterPro" id="IPR000277">
    <property type="entry name" value="Cys/Met-Metab_PyrdxlP-dep_enz"/>
</dbReference>
<evidence type="ECO:0000256" key="6">
    <source>
        <dbReference type="ARBA" id="ARBA00023167"/>
    </source>
</evidence>
<dbReference type="Gene3D" id="3.40.640.10">
    <property type="entry name" value="Type I PLP-dependent aspartate aminotransferase-like (Major domain)"/>
    <property type="match status" value="1"/>
</dbReference>
<dbReference type="AlphaFoldDB" id="A0A379CAI9"/>
<dbReference type="PROSITE" id="PS00868">
    <property type="entry name" value="CYS_MET_METAB_PP"/>
    <property type="match status" value="1"/>
</dbReference>
<feature type="modified residue" description="N6-(pyridoxal phosphate)lysine" evidence="8">
    <location>
        <position position="195"/>
    </location>
</feature>
<dbReference type="InterPro" id="IPR015421">
    <property type="entry name" value="PyrdxlP-dep_Trfase_major"/>
</dbReference>
<dbReference type="PANTHER" id="PTHR11808">
    <property type="entry name" value="TRANS-SULFURATION ENZYME FAMILY MEMBER"/>
    <property type="match status" value="1"/>
</dbReference>
<dbReference type="InterPro" id="IPR015424">
    <property type="entry name" value="PyrdxlP-dep_Trfase"/>
</dbReference>
<dbReference type="EMBL" id="UGTA01000001">
    <property type="protein sequence ID" value="SUB59158.1"/>
    <property type="molecule type" value="Genomic_DNA"/>
</dbReference>
<accession>A0A379CAI9</accession>
<evidence type="ECO:0000313" key="10">
    <source>
        <dbReference type="EMBL" id="SUB59158.1"/>
    </source>
</evidence>
<gene>
    <name evidence="10" type="primary">metC</name>
    <name evidence="10" type="ORF">NCTC12872_01133</name>
</gene>
<keyword evidence="6" id="KW-0486">Methionine biosynthesis</keyword>
<evidence type="ECO:0000256" key="3">
    <source>
        <dbReference type="ARBA" id="ARBA00012224"/>
    </source>
</evidence>
<keyword evidence="7 10" id="KW-0456">Lyase</keyword>
<dbReference type="RefSeq" id="WP_115315648.1">
    <property type="nucleotide sequence ID" value="NZ_LWIF01000001.1"/>
</dbReference>
<keyword evidence="4" id="KW-0028">Amino-acid biosynthesis</keyword>
<dbReference type="CDD" id="cd00614">
    <property type="entry name" value="CGS_like"/>
    <property type="match status" value="1"/>
</dbReference>
<reference evidence="10 11" key="1">
    <citation type="submission" date="2018-06" db="EMBL/GenBank/DDBJ databases">
        <authorList>
            <consortium name="Pathogen Informatics"/>
            <person name="Doyle S."/>
        </authorList>
    </citation>
    <scope>NUCLEOTIDE SEQUENCE [LARGE SCALE GENOMIC DNA]</scope>
    <source>
        <strain evidence="10 11">NCTC12872</strain>
    </source>
</reference>